<name>A0A8J3CA08_9PSEU</name>
<dbReference type="PANTHER" id="PTHR36844:SF1">
    <property type="entry name" value="PROTEASE PRSW"/>
    <property type="match status" value="1"/>
</dbReference>
<dbReference type="InterPro" id="IPR026898">
    <property type="entry name" value="PrsW"/>
</dbReference>
<dbReference type="AlphaFoldDB" id="A0A8J3CA08"/>
<dbReference type="EMBL" id="BMMK01000002">
    <property type="protein sequence ID" value="GGM36874.1"/>
    <property type="molecule type" value="Genomic_DNA"/>
</dbReference>
<keyword evidence="4" id="KW-1185">Reference proteome</keyword>
<organism evidence="3 4">
    <name type="scientific">Longimycelium tulufanense</name>
    <dbReference type="NCBI Taxonomy" id="907463"/>
    <lineage>
        <taxon>Bacteria</taxon>
        <taxon>Bacillati</taxon>
        <taxon>Actinomycetota</taxon>
        <taxon>Actinomycetes</taxon>
        <taxon>Pseudonocardiales</taxon>
        <taxon>Pseudonocardiaceae</taxon>
        <taxon>Longimycelium</taxon>
    </lineage>
</organism>
<dbReference type="Pfam" id="PF13367">
    <property type="entry name" value="PrsW-protease"/>
    <property type="match status" value="1"/>
</dbReference>
<keyword evidence="2" id="KW-0472">Membrane</keyword>
<accession>A0A8J3CA08</accession>
<evidence type="ECO:0000313" key="4">
    <source>
        <dbReference type="Proteomes" id="UP000637578"/>
    </source>
</evidence>
<evidence type="ECO:0000256" key="1">
    <source>
        <dbReference type="SAM" id="MobiDB-lite"/>
    </source>
</evidence>
<feature type="compositionally biased region" description="Basic residues" evidence="1">
    <location>
        <begin position="303"/>
        <end position="315"/>
    </location>
</feature>
<reference evidence="3" key="1">
    <citation type="journal article" date="2014" name="Int. J. Syst. Evol. Microbiol.">
        <title>Complete genome sequence of Corynebacterium casei LMG S-19264T (=DSM 44701T), isolated from a smear-ripened cheese.</title>
        <authorList>
            <consortium name="US DOE Joint Genome Institute (JGI-PGF)"/>
            <person name="Walter F."/>
            <person name="Albersmeier A."/>
            <person name="Kalinowski J."/>
            <person name="Ruckert C."/>
        </authorList>
    </citation>
    <scope>NUCLEOTIDE SEQUENCE</scope>
    <source>
        <strain evidence="3">CGMCC 4.5737</strain>
    </source>
</reference>
<evidence type="ECO:0000256" key="2">
    <source>
        <dbReference type="SAM" id="Phobius"/>
    </source>
</evidence>
<feature type="region of interest" description="Disordered" evidence="1">
    <location>
        <begin position="283"/>
        <end position="321"/>
    </location>
</feature>
<gene>
    <name evidence="3" type="ORF">GCM10012275_05050</name>
</gene>
<keyword evidence="2" id="KW-0812">Transmembrane</keyword>
<dbReference type="RefSeq" id="WP_189053459.1">
    <property type="nucleotide sequence ID" value="NZ_BMMK01000002.1"/>
</dbReference>
<dbReference type="Proteomes" id="UP000637578">
    <property type="component" value="Unassembled WGS sequence"/>
</dbReference>
<feature type="transmembrane region" description="Helical" evidence="2">
    <location>
        <begin position="83"/>
        <end position="103"/>
    </location>
</feature>
<proteinExistence type="predicted"/>
<sequence>MSSPATVPSSSTHAFWHPRRWGLWAYVLLIALGLFTFGFSSLLVPTAIAPGAFWVWLVPNTVLAVVFVLVIRALDAFEKEPGALLVAAFVWGAFAATGLAISANDALLTLIGKVTGPQFVTAWGPALVGPTTEEWLKGLGVIAVLLISAKHVQRPLDGLIYGAMCGLGFQVVENLTYAFNGALENPNSDVEGALGVTLIRFMIGVGSHTLYSGIVGLGLGYAITQTDRSWPPPPPGGGRAVPGRLGCALPVERRGDRPAGHAWRAADAPPQARRGHRVLRAGLPVRRPPGLPVVRRDGPGRAAGRHHRGGGHRTPHAAVTP</sequence>
<feature type="transmembrane region" description="Helical" evidence="2">
    <location>
        <begin position="51"/>
        <end position="71"/>
    </location>
</feature>
<evidence type="ECO:0000313" key="3">
    <source>
        <dbReference type="EMBL" id="GGM36874.1"/>
    </source>
</evidence>
<protein>
    <recommendedName>
        <fullName evidence="5">PrsW family intramembrane metalloprotease</fullName>
    </recommendedName>
</protein>
<comment type="caution">
    <text evidence="3">The sequence shown here is derived from an EMBL/GenBank/DDBJ whole genome shotgun (WGS) entry which is preliminary data.</text>
</comment>
<dbReference type="PANTHER" id="PTHR36844">
    <property type="entry name" value="PROTEASE PRSW"/>
    <property type="match status" value="1"/>
</dbReference>
<reference evidence="3" key="2">
    <citation type="submission" date="2020-09" db="EMBL/GenBank/DDBJ databases">
        <authorList>
            <person name="Sun Q."/>
            <person name="Zhou Y."/>
        </authorList>
    </citation>
    <scope>NUCLEOTIDE SEQUENCE</scope>
    <source>
        <strain evidence="3">CGMCC 4.5737</strain>
    </source>
</reference>
<dbReference type="GO" id="GO:0008233">
    <property type="term" value="F:peptidase activity"/>
    <property type="evidence" value="ECO:0007669"/>
    <property type="project" value="InterPro"/>
</dbReference>
<feature type="transmembrane region" description="Helical" evidence="2">
    <location>
        <begin position="21"/>
        <end position="45"/>
    </location>
</feature>
<evidence type="ECO:0008006" key="5">
    <source>
        <dbReference type="Google" id="ProtNLM"/>
    </source>
</evidence>
<keyword evidence="2" id="KW-1133">Transmembrane helix</keyword>